<sequence length="39" mass="4704">MSRKYSLMKYIIETDVFSEAYPHVINEKLEKINKKEAKK</sequence>
<reference evidence="1" key="1">
    <citation type="submission" date="2013-11" db="EMBL/GenBank/DDBJ databases">
        <title>Draft genome sequence and annotation of the entomopathogenic bacteria, Xenorhabdus cabanillasi strain JM26 and Xenorhabdus szentirmai strain DSM 16338.</title>
        <authorList>
            <person name="Gualtieri M."/>
            <person name="Ogier J.C."/>
            <person name="Pages S."/>
            <person name="Givaudan A."/>
            <person name="Gaudriault S."/>
        </authorList>
    </citation>
    <scope>NUCLEOTIDE SEQUENCE [LARGE SCALE GENOMIC DNA]</scope>
    <source>
        <strain evidence="1">DSM 16338</strain>
    </source>
</reference>
<organism evidence="1 2">
    <name type="scientific">Xenorhabdus szentirmaii DSM 16338</name>
    <dbReference type="NCBI Taxonomy" id="1427518"/>
    <lineage>
        <taxon>Bacteria</taxon>
        <taxon>Pseudomonadati</taxon>
        <taxon>Pseudomonadota</taxon>
        <taxon>Gammaproteobacteria</taxon>
        <taxon>Enterobacterales</taxon>
        <taxon>Morganellaceae</taxon>
        <taxon>Xenorhabdus</taxon>
    </lineage>
</organism>
<dbReference type="EMBL" id="CBXF010000088">
    <property type="protein sequence ID" value="CDL83294.1"/>
    <property type="molecule type" value="Genomic_DNA"/>
</dbReference>
<dbReference type="Proteomes" id="UP000019202">
    <property type="component" value="Unassembled WGS sequence"/>
</dbReference>
<proteinExistence type="predicted"/>
<name>W1IXW3_9GAMM</name>
<evidence type="ECO:0000313" key="2">
    <source>
        <dbReference type="Proteomes" id="UP000019202"/>
    </source>
</evidence>
<dbReference type="AlphaFoldDB" id="W1IXW3"/>
<evidence type="ECO:0000313" key="1">
    <source>
        <dbReference type="EMBL" id="CDL83294.1"/>
    </source>
</evidence>
<protein>
    <submittedName>
        <fullName evidence="1">Uncharacterized protein</fullName>
    </submittedName>
</protein>
<accession>W1IXW3</accession>
<keyword evidence="2" id="KW-1185">Reference proteome</keyword>
<gene>
    <name evidence="1" type="ORF">XSR1_30148</name>
</gene>
<dbReference type="STRING" id="1427518.XSR1_30148"/>
<comment type="caution">
    <text evidence="1">The sequence shown here is derived from an EMBL/GenBank/DDBJ whole genome shotgun (WGS) entry which is preliminary data.</text>
</comment>